<sequence>MPEWLYPRKTLEVKLAAAKSTLENVIQSPLRVIRGEKEREEIVSGAHRGFGDSVESNALGSNLGLHQTEEKIASRVWWPSIRKYNLVMKLFSDASLVDDWPKALPGILSTSKHDFTKISAFSLMYRGEPKLPVELTGQHFPIKAQADNE</sequence>
<comment type="caution">
    <text evidence="1">The sequence shown here is derived from an EMBL/GenBank/DDBJ whole genome shotgun (WGS) entry which is preliminary data.</text>
</comment>
<proteinExistence type="predicted"/>
<dbReference type="AlphaFoldDB" id="A0AAV3Z8F3"/>
<dbReference type="EMBL" id="BLXT01002056">
    <property type="protein sequence ID" value="GFN90693.1"/>
    <property type="molecule type" value="Genomic_DNA"/>
</dbReference>
<protein>
    <submittedName>
        <fullName evidence="1">Uncharacterized protein</fullName>
    </submittedName>
</protein>
<accession>A0AAV3Z8F3</accession>
<organism evidence="1 2">
    <name type="scientific">Plakobranchus ocellatus</name>
    <dbReference type="NCBI Taxonomy" id="259542"/>
    <lineage>
        <taxon>Eukaryota</taxon>
        <taxon>Metazoa</taxon>
        <taxon>Spiralia</taxon>
        <taxon>Lophotrochozoa</taxon>
        <taxon>Mollusca</taxon>
        <taxon>Gastropoda</taxon>
        <taxon>Heterobranchia</taxon>
        <taxon>Euthyneura</taxon>
        <taxon>Panpulmonata</taxon>
        <taxon>Sacoglossa</taxon>
        <taxon>Placobranchoidea</taxon>
        <taxon>Plakobranchidae</taxon>
        <taxon>Plakobranchus</taxon>
    </lineage>
</organism>
<gene>
    <name evidence="1" type="ORF">PoB_001719900</name>
</gene>
<keyword evidence="2" id="KW-1185">Reference proteome</keyword>
<evidence type="ECO:0000313" key="2">
    <source>
        <dbReference type="Proteomes" id="UP000735302"/>
    </source>
</evidence>
<dbReference type="Proteomes" id="UP000735302">
    <property type="component" value="Unassembled WGS sequence"/>
</dbReference>
<evidence type="ECO:0000313" key="1">
    <source>
        <dbReference type="EMBL" id="GFN90693.1"/>
    </source>
</evidence>
<reference evidence="1 2" key="1">
    <citation type="journal article" date="2021" name="Elife">
        <title>Chloroplast acquisition without the gene transfer in kleptoplastic sea slugs, Plakobranchus ocellatus.</title>
        <authorList>
            <person name="Maeda T."/>
            <person name="Takahashi S."/>
            <person name="Yoshida T."/>
            <person name="Shimamura S."/>
            <person name="Takaki Y."/>
            <person name="Nagai Y."/>
            <person name="Toyoda A."/>
            <person name="Suzuki Y."/>
            <person name="Arimoto A."/>
            <person name="Ishii H."/>
            <person name="Satoh N."/>
            <person name="Nishiyama T."/>
            <person name="Hasebe M."/>
            <person name="Maruyama T."/>
            <person name="Minagawa J."/>
            <person name="Obokata J."/>
            <person name="Shigenobu S."/>
        </authorList>
    </citation>
    <scope>NUCLEOTIDE SEQUENCE [LARGE SCALE GENOMIC DNA]</scope>
</reference>
<name>A0AAV3Z8F3_9GAST</name>